<keyword evidence="7" id="KW-0812">Transmembrane</keyword>
<dbReference type="Proteomes" id="UP000286097">
    <property type="component" value="Unassembled WGS sequence"/>
</dbReference>
<comment type="caution">
    <text evidence="22">The sequence shown here is derived from an EMBL/GenBank/DDBJ whole genome shotgun (WGS) entry which is preliminary data.</text>
</comment>
<dbReference type="EMBL" id="QKXF01000100">
    <property type="protein sequence ID" value="RQM17218.1"/>
    <property type="molecule type" value="Genomic_DNA"/>
</dbReference>
<dbReference type="GO" id="GO:0003724">
    <property type="term" value="F:RNA helicase activity"/>
    <property type="evidence" value="ECO:0007669"/>
    <property type="project" value="UniProtKB-EC"/>
</dbReference>
<evidence type="ECO:0000256" key="11">
    <source>
        <dbReference type="ARBA" id="ARBA00022840"/>
    </source>
</evidence>
<dbReference type="EC" id="3.6.4.13" evidence="4"/>
<dbReference type="Pfam" id="PF00270">
    <property type="entry name" value="DEAD"/>
    <property type="match status" value="1"/>
</dbReference>
<dbReference type="PROSITE" id="PS51192">
    <property type="entry name" value="HELICASE_ATP_BIND_1"/>
    <property type="match status" value="1"/>
</dbReference>
<dbReference type="GO" id="GO:0003723">
    <property type="term" value="F:RNA binding"/>
    <property type="evidence" value="ECO:0007669"/>
    <property type="project" value="UniProtKB-KW"/>
</dbReference>
<evidence type="ECO:0000256" key="5">
    <source>
        <dbReference type="ARBA" id="ARBA00022676"/>
    </source>
</evidence>
<comment type="pathway">
    <text evidence="2">Protein modification; protein glycosylation.</text>
</comment>
<dbReference type="Pfam" id="PF00271">
    <property type="entry name" value="Helicase_C"/>
    <property type="match status" value="1"/>
</dbReference>
<dbReference type="SMART" id="SM00487">
    <property type="entry name" value="DEXDc"/>
    <property type="match status" value="1"/>
</dbReference>
<proteinExistence type="inferred from homology"/>
<dbReference type="PRINTS" id="PR02050">
    <property type="entry name" value="B14GALTRFASE"/>
</dbReference>
<dbReference type="CDD" id="cd17957">
    <property type="entry name" value="DEADc_DDX52"/>
    <property type="match status" value="1"/>
</dbReference>
<evidence type="ECO:0000256" key="9">
    <source>
        <dbReference type="ARBA" id="ARBA00022801"/>
    </source>
</evidence>
<evidence type="ECO:0000256" key="6">
    <source>
        <dbReference type="ARBA" id="ARBA00022679"/>
    </source>
</evidence>
<keyword evidence="16" id="KW-0325">Glycoprotein</keyword>
<dbReference type="InterPro" id="IPR014001">
    <property type="entry name" value="Helicase_ATP-bd"/>
</dbReference>
<keyword evidence="5" id="KW-0328">Glycosyltransferase</keyword>
<evidence type="ECO:0000256" key="7">
    <source>
        <dbReference type="ARBA" id="ARBA00022692"/>
    </source>
</evidence>
<evidence type="ECO:0000313" key="23">
    <source>
        <dbReference type="Proteomes" id="UP000286097"/>
    </source>
</evidence>
<reference evidence="22 23" key="1">
    <citation type="submission" date="2018-06" db="EMBL/GenBank/DDBJ databases">
        <title>Comparative genomics of downy mildews reveals potential adaptations to biotrophy.</title>
        <authorList>
            <person name="Fletcher K."/>
            <person name="Klosterman S.J."/>
            <person name="Derevnina L."/>
            <person name="Martin F."/>
            <person name="Koike S."/>
            <person name="Reyes Chin-Wo S."/>
            <person name="Mou B."/>
            <person name="Michelmore R."/>
        </authorList>
    </citation>
    <scope>NUCLEOTIDE SEQUENCE [LARGE SCALE GENOMIC DNA]</scope>
    <source>
        <strain evidence="22 23">R13</strain>
    </source>
</reference>
<feature type="compositionally biased region" description="Basic residues" evidence="19">
    <location>
        <begin position="1107"/>
        <end position="1117"/>
    </location>
</feature>
<evidence type="ECO:0000256" key="4">
    <source>
        <dbReference type="ARBA" id="ARBA00012552"/>
    </source>
</evidence>
<evidence type="ECO:0000313" key="22">
    <source>
        <dbReference type="EMBL" id="RQM17218.1"/>
    </source>
</evidence>
<dbReference type="Pfam" id="PF13733">
    <property type="entry name" value="Glyco_transf_7N"/>
    <property type="match status" value="1"/>
</dbReference>
<feature type="region of interest" description="Disordered" evidence="19">
    <location>
        <begin position="1"/>
        <end position="33"/>
    </location>
</feature>
<keyword evidence="9" id="KW-0378">Hydrolase</keyword>
<dbReference type="GO" id="GO:0005524">
    <property type="term" value="F:ATP binding"/>
    <property type="evidence" value="ECO:0007669"/>
    <property type="project" value="UniProtKB-KW"/>
</dbReference>
<keyword evidence="6" id="KW-0808">Transferase</keyword>
<protein>
    <recommendedName>
        <fullName evidence="4">RNA helicase</fullName>
        <ecNumber evidence="4">3.6.4.13</ecNumber>
    </recommendedName>
</protein>
<dbReference type="SUPFAM" id="SSF53448">
    <property type="entry name" value="Nucleotide-diphospho-sugar transferases"/>
    <property type="match status" value="1"/>
</dbReference>
<keyword evidence="15" id="KW-0472">Membrane</keyword>
<organism evidence="22 23">
    <name type="scientific">Peronospora effusa</name>
    <dbReference type="NCBI Taxonomy" id="542832"/>
    <lineage>
        <taxon>Eukaryota</taxon>
        <taxon>Sar</taxon>
        <taxon>Stramenopiles</taxon>
        <taxon>Oomycota</taxon>
        <taxon>Peronosporomycetes</taxon>
        <taxon>Peronosporales</taxon>
        <taxon>Peronosporaceae</taxon>
        <taxon>Peronospora</taxon>
    </lineage>
</organism>
<evidence type="ECO:0000256" key="19">
    <source>
        <dbReference type="SAM" id="MobiDB-lite"/>
    </source>
</evidence>
<dbReference type="Pfam" id="PF02709">
    <property type="entry name" value="Glyco_transf_7C"/>
    <property type="match status" value="1"/>
</dbReference>
<dbReference type="Gene3D" id="3.40.50.300">
    <property type="entry name" value="P-loop containing nucleotide triphosphate hydrolases"/>
    <property type="match status" value="2"/>
</dbReference>
<evidence type="ECO:0000256" key="3">
    <source>
        <dbReference type="ARBA" id="ARBA00005735"/>
    </source>
</evidence>
<name>A0A3R7W732_9STRA</name>
<evidence type="ECO:0000256" key="17">
    <source>
        <dbReference type="ARBA" id="ARBA00024355"/>
    </source>
</evidence>
<comment type="subcellular location">
    <subcellularLocation>
        <location evidence="1">Membrane</location>
        <topology evidence="1">Single-pass type II membrane protein</topology>
    </subcellularLocation>
</comment>
<accession>A0A3R7W732</accession>
<evidence type="ECO:0000256" key="2">
    <source>
        <dbReference type="ARBA" id="ARBA00004922"/>
    </source>
</evidence>
<comment type="catalytic activity">
    <reaction evidence="18">
        <text>ATP + H2O = ADP + phosphate + H(+)</text>
        <dbReference type="Rhea" id="RHEA:13065"/>
        <dbReference type="ChEBI" id="CHEBI:15377"/>
        <dbReference type="ChEBI" id="CHEBI:15378"/>
        <dbReference type="ChEBI" id="CHEBI:30616"/>
        <dbReference type="ChEBI" id="CHEBI:43474"/>
        <dbReference type="ChEBI" id="CHEBI:456216"/>
        <dbReference type="EC" id="3.6.4.13"/>
    </reaction>
</comment>
<dbReference type="GO" id="GO:0016757">
    <property type="term" value="F:glycosyltransferase activity"/>
    <property type="evidence" value="ECO:0007669"/>
    <property type="project" value="UniProtKB-KW"/>
</dbReference>
<evidence type="ECO:0000256" key="12">
    <source>
        <dbReference type="ARBA" id="ARBA00022884"/>
    </source>
</evidence>
<evidence type="ECO:0000256" key="18">
    <source>
        <dbReference type="ARBA" id="ARBA00047984"/>
    </source>
</evidence>
<dbReference type="UniPathway" id="UPA00378"/>
<dbReference type="Gene3D" id="3.90.550.10">
    <property type="entry name" value="Spore Coat Polysaccharide Biosynthesis Protein SpsA, Chain A"/>
    <property type="match status" value="1"/>
</dbReference>
<dbReference type="InterPro" id="IPR044764">
    <property type="entry name" value="DDX52/Rok1_DEADc"/>
</dbReference>
<dbReference type="CDD" id="cd18787">
    <property type="entry name" value="SF2_C_DEAD"/>
    <property type="match status" value="1"/>
</dbReference>
<dbReference type="GO" id="GO:0030490">
    <property type="term" value="P:maturation of SSU-rRNA"/>
    <property type="evidence" value="ECO:0007669"/>
    <property type="project" value="InterPro"/>
</dbReference>
<comment type="similarity">
    <text evidence="3">Belongs to the glycosyltransferase 7 family.</text>
</comment>
<dbReference type="InterPro" id="IPR029044">
    <property type="entry name" value="Nucleotide-diphossugar_trans"/>
</dbReference>
<dbReference type="GO" id="GO:0005975">
    <property type="term" value="P:carbohydrate metabolic process"/>
    <property type="evidence" value="ECO:0007669"/>
    <property type="project" value="InterPro"/>
</dbReference>
<feature type="region of interest" description="Disordered" evidence="19">
    <location>
        <begin position="476"/>
        <end position="599"/>
    </location>
</feature>
<feature type="region of interest" description="Disordered" evidence="19">
    <location>
        <begin position="1077"/>
        <end position="1126"/>
    </location>
</feature>
<evidence type="ECO:0000256" key="16">
    <source>
        <dbReference type="ARBA" id="ARBA00023180"/>
    </source>
</evidence>
<dbReference type="PANTHER" id="PTHR47959:SF15">
    <property type="entry name" value="RNA HELICASE"/>
    <property type="match status" value="1"/>
</dbReference>
<feature type="compositionally biased region" description="Basic residues" evidence="19">
    <location>
        <begin position="477"/>
        <end position="491"/>
    </location>
</feature>
<keyword evidence="12" id="KW-0694">RNA-binding</keyword>
<evidence type="ECO:0000256" key="13">
    <source>
        <dbReference type="ARBA" id="ARBA00022968"/>
    </source>
</evidence>
<evidence type="ECO:0000256" key="15">
    <source>
        <dbReference type="ARBA" id="ARBA00023136"/>
    </source>
</evidence>
<dbReference type="InterPro" id="IPR027791">
    <property type="entry name" value="Galactosyl_T_C"/>
</dbReference>
<dbReference type="InterPro" id="IPR001650">
    <property type="entry name" value="Helicase_C-like"/>
</dbReference>
<feature type="compositionally biased region" description="Polar residues" evidence="19">
    <location>
        <begin position="540"/>
        <end position="550"/>
    </location>
</feature>
<dbReference type="SMART" id="SM00490">
    <property type="entry name" value="HELICc"/>
    <property type="match status" value="1"/>
</dbReference>
<keyword evidence="11" id="KW-0067">ATP-binding</keyword>
<dbReference type="PROSITE" id="PS51194">
    <property type="entry name" value="HELICASE_CTER"/>
    <property type="match status" value="1"/>
</dbReference>
<feature type="compositionally biased region" description="Basic and acidic residues" evidence="19">
    <location>
        <begin position="498"/>
        <end position="507"/>
    </location>
</feature>
<dbReference type="AlphaFoldDB" id="A0A3R7W732"/>
<sequence>MAVKRSIASETEVLGDISKKRRRRTKDSACPAPIEANNNDVKLSCTFATASEKTEASPEKTEAPVSTTAMQVAVRVAILVPFRDNHPTQHRQAHLDEFVPYMTKFLHRHCAAKRLSSSSFHYAMELTLSNDILVFCCSASFHIFILEQSLDGRKFNRGKLLNAGFDMSCNDYDVYIFHDVDLLPEDDLSEFYTSVPHVGPMHIARVWKRYSDSSNYFGGIVAFTRQQFIKVNGFPNNFWGWGGEDNELYCRVVRKNLIVQTPTSGTVRDLEAMSLEEKLTVLRKSKWKCTVKRELLKEHHRTWKKNGLKSLQYEYVDAEAINEHCTKITVKLGPNGHWSDSRSSLEHPTGPDQDLVSCMVLSIPTASKTSSDIAASSKPNAKDTSNAVDSVAHIGPTFFGALTQGAKFSGTTFQQDKQQFNQLEKGAKKESEKTVETDELDFFGYNEVKKLQEKTLRPCKISVEMVPECAGNDLTIKPRKVKGSKPRRKRKLSEGALEEQRLEDETRLQASQLLAPPKTKAGKRKEKRTRRQSRTESMESEATSTPQQSDGETAASSEEEEEEGELASLFKSNGGNADEKVTVGKPMKKPKKESKEASKKNISAAAEQYVERCLHRQGFVMSIECSLIRSVQMLRRQLGIRVSGVAVPAPITSFADMRLDSSTSAQQMKRLLLQNIERSEYKEPTSVQMQAIPSFLLRRDVLATAPTGSGKTAAFAIPMLANLASGSETSSGIRSIVLAPTRDLAVQIRAEFMRLVVGKKMHITLLSKATAATIVSQMKSKLAVNHDVLVATPLRLVHLIREAKVDLSTVEIVCLDEADRLLELGFVEQVDEIFAACTHAKVQRTMFSATMLEGVEELAQTVLRDPVKVVVGTKNAGASTIDQKLVFVGKEEGKLVAMKQLLHDGFQLPALLFVQNKERANELYHELLYDGVNIGAVHADRTKEQRDDVIRRFRIGEVWVLICTDLMSRGMDFKAVNMVINYDFPQSAISYIHRIGRTGRNGRKGNAITFFTEDDMVYLRTIANVMKISGCEVPDWMLSLKKASVSKRKELLKAPLMRHRINTVSGYDLQKANRLQQMKNSKRSKGGQTNNPSEPKSDEKKQEHLGNRKKKHKKNSRTSKLSKSDK</sequence>
<gene>
    <name evidence="22" type="ORF">DD237_001844</name>
</gene>
<keyword evidence="13" id="KW-0735">Signal-anchor</keyword>
<evidence type="ECO:0000256" key="10">
    <source>
        <dbReference type="ARBA" id="ARBA00022806"/>
    </source>
</evidence>
<evidence type="ECO:0000256" key="14">
    <source>
        <dbReference type="ARBA" id="ARBA00022989"/>
    </source>
</evidence>
<dbReference type="PANTHER" id="PTHR47959">
    <property type="entry name" value="ATP-DEPENDENT RNA HELICASE RHLE-RELATED"/>
    <property type="match status" value="1"/>
</dbReference>
<dbReference type="InterPro" id="IPR027995">
    <property type="entry name" value="Galactosyl_T_N"/>
</dbReference>
<evidence type="ECO:0000256" key="8">
    <source>
        <dbReference type="ARBA" id="ARBA00022741"/>
    </source>
</evidence>
<evidence type="ECO:0000259" key="21">
    <source>
        <dbReference type="PROSITE" id="PS51194"/>
    </source>
</evidence>
<dbReference type="SUPFAM" id="SSF52540">
    <property type="entry name" value="P-loop containing nucleoside triphosphate hydrolases"/>
    <property type="match status" value="1"/>
</dbReference>
<keyword evidence="8" id="KW-0547">Nucleotide-binding</keyword>
<keyword evidence="14" id="KW-1133">Transmembrane helix</keyword>
<dbReference type="InterPro" id="IPR050079">
    <property type="entry name" value="DEAD_box_RNA_helicase"/>
</dbReference>
<dbReference type="GO" id="GO:0005829">
    <property type="term" value="C:cytosol"/>
    <property type="evidence" value="ECO:0007669"/>
    <property type="project" value="TreeGrafter"/>
</dbReference>
<comment type="similarity">
    <text evidence="17">Belongs to the DEAD box helicase family. DDX52/ROK1 subfamily.</text>
</comment>
<feature type="domain" description="Helicase C-terminal" evidence="21">
    <location>
        <begin position="880"/>
        <end position="1041"/>
    </location>
</feature>
<dbReference type="VEuPathDB" id="FungiDB:DD237_001844"/>
<feature type="compositionally biased region" description="Basic residues" evidence="19">
    <location>
        <begin position="520"/>
        <end position="532"/>
    </location>
</feature>
<dbReference type="InterPro" id="IPR027417">
    <property type="entry name" value="P-loop_NTPase"/>
</dbReference>
<keyword evidence="10" id="KW-0347">Helicase</keyword>
<dbReference type="GO" id="GO:0016787">
    <property type="term" value="F:hydrolase activity"/>
    <property type="evidence" value="ECO:0007669"/>
    <property type="project" value="UniProtKB-KW"/>
</dbReference>
<dbReference type="GO" id="GO:0016020">
    <property type="term" value="C:membrane"/>
    <property type="evidence" value="ECO:0007669"/>
    <property type="project" value="UniProtKB-SubCell"/>
</dbReference>
<evidence type="ECO:0000256" key="1">
    <source>
        <dbReference type="ARBA" id="ARBA00004606"/>
    </source>
</evidence>
<dbReference type="InterPro" id="IPR003859">
    <property type="entry name" value="Galactosyl_T"/>
</dbReference>
<evidence type="ECO:0000259" key="20">
    <source>
        <dbReference type="PROSITE" id="PS51192"/>
    </source>
</evidence>
<feature type="domain" description="Helicase ATP-binding" evidence="20">
    <location>
        <begin position="692"/>
        <end position="869"/>
    </location>
</feature>
<feature type="compositionally biased region" description="Basic and acidic residues" evidence="19">
    <location>
        <begin position="1095"/>
        <end position="1106"/>
    </location>
</feature>
<dbReference type="InterPro" id="IPR011545">
    <property type="entry name" value="DEAD/DEAH_box_helicase_dom"/>
</dbReference>